<name>A0A8S5LFZ6_9CAUD</name>
<organism evidence="1">
    <name type="scientific">Siphoviridae sp. ctbrg2</name>
    <dbReference type="NCBI Taxonomy" id="2823589"/>
    <lineage>
        <taxon>Viruses</taxon>
        <taxon>Duplodnaviria</taxon>
        <taxon>Heunggongvirae</taxon>
        <taxon>Uroviricota</taxon>
        <taxon>Caudoviricetes</taxon>
    </lineage>
</organism>
<evidence type="ECO:0000313" key="1">
    <source>
        <dbReference type="EMBL" id="DAD68866.1"/>
    </source>
</evidence>
<dbReference type="EMBL" id="BK014711">
    <property type="protein sequence ID" value="DAD68866.1"/>
    <property type="molecule type" value="Genomic_DNA"/>
</dbReference>
<sequence>MILSHRSRRESNLRKIPCRALPSRGIFILESRG</sequence>
<proteinExistence type="predicted"/>
<accession>A0A8S5LFZ6</accession>
<reference evidence="1" key="1">
    <citation type="journal article" date="2021" name="Proc. Natl. Acad. Sci. U.S.A.">
        <title>A Catalog of Tens of Thousands of Viruses from Human Metagenomes Reveals Hidden Associations with Chronic Diseases.</title>
        <authorList>
            <person name="Tisza M.J."/>
            <person name="Buck C.B."/>
        </authorList>
    </citation>
    <scope>NUCLEOTIDE SEQUENCE</scope>
    <source>
        <strain evidence="1">Ctbrg2</strain>
    </source>
</reference>
<protein>
    <submittedName>
        <fullName evidence="1">Uncharacterized protein</fullName>
    </submittedName>
</protein>